<protein>
    <submittedName>
        <fullName evidence="2">Uncharacterized protein</fullName>
    </submittedName>
</protein>
<gene>
    <name evidence="2" type="ORF">ECRASSUSDP1_LOCUS13765</name>
</gene>
<dbReference type="EMBL" id="CAMPGE010013721">
    <property type="protein sequence ID" value="CAI2372435.1"/>
    <property type="molecule type" value="Genomic_DNA"/>
</dbReference>
<evidence type="ECO:0000256" key="1">
    <source>
        <dbReference type="SAM" id="MobiDB-lite"/>
    </source>
</evidence>
<keyword evidence="3" id="KW-1185">Reference proteome</keyword>
<dbReference type="Proteomes" id="UP001295684">
    <property type="component" value="Unassembled WGS sequence"/>
</dbReference>
<dbReference type="AlphaFoldDB" id="A0AAD1UUX0"/>
<name>A0AAD1UUX0_EUPCR</name>
<evidence type="ECO:0000313" key="3">
    <source>
        <dbReference type="Proteomes" id="UP001295684"/>
    </source>
</evidence>
<reference evidence="2" key="1">
    <citation type="submission" date="2023-07" db="EMBL/GenBank/DDBJ databases">
        <authorList>
            <consortium name="AG Swart"/>
            <person name="Singh M."/>
            <person name="Singh A."/>
            <person name="Seah K."/>
            <person name="Emmerich C."/>
        </authorList>
    </citation>
    <scope>NUCLEOTIDE SEQUENCE</scope>
    <source>
        <strain evidence="2">DP1</strain>
    </source>
</reference>
<comment type="caution">
    <text evidence="2">The sequence shown here is derived from an EMBL/GenBank/DDBJ whole genome shotgun (WGS) entry which is preliminary data.</text>
</comment>
<sequence length="216" mass="25997">MEFCEEEKFLWELEQDEQDMVDNKNANMTKKVKKIRDSFKTKRSKRYTNPKTRISRLKLIPESPKKQKKLSLKKKASLEARCRYFMLKKYICTPFTHWRTLYIYKTKYQPQKLHWHLMNLKCTLVRPAFNKIRKAFKENPTQNSHMNLDLGLSLSKIENTEENRDVKSARKKTNIKQLLSPPKTPKRPHGVLTRKEIKSVLSEFKKKKKAKQRLHY</sequence>
<feature type="region of interest" description="Disordered" evidence="1">
    <location>
        <begin position="161"/>
        <end position="192"/>
    </location>
</feature>
<organism evidence="2 3">
    <name type="scientific">Euplotes crassus</name>
    <dbReference type="NCBI Taxonomy" id="5936"/>
    <lineage>
        <taxon>Eukaryota</taxon>
        <taxon>Sar</taxon>
        <taxon>Alveolata</taxon>
        <taxon>Ciliophora</taxon>
        <taxon>Intramacronucleata</taxon>
        <taxon>Spirotrichea</taxon>
        <taxon>Hypotrichia</taxon>
        <taxon>Euplotida</taxon>
        <taxon>Euplotidae</taxon>
        <taxon>Moneuplotes</taxon>
    </lineage>
</organism>
<proteinExistence type="predicted"/>
<evidence type="ECO:0000313" key="2">
    <source>
        <dbReference type="EMBL" id="CAI2372435.1"/>
    </source>
</evidence>
<accession>A0AAD1UUX0</accession>